<keyword evidence="5" id="KW-0285">Flavoprotein</keyword>
<protein>
    <recommendedName>
        <fullName evidence="4">Deoxyribodipyrimidine photo-lyase</fullName>
        <ecNumber evidence="3">4.1.99.3</ecNumber>
    </recommendedName>
    <alternativeName>
        <fullName evidence="11">DNA photolyase</fullName>
    </alternativeName>
</protein>
<dbReference type="InterPro" id="IPR052219">
    <property type="entry name" value="Photolyase_Class-2"/>
</dbReference>
<evidence type="ECO:0000256" key="2">
    <source>
        <dbReference type="ARBA" id="ARBA00006409"/>
    </source>
</evidence>
<evidence type="ECO:0000313" key="15">
    <source>
        <dbReference type="WBParaSite" id="ASIM_0000141301-mRNA-1"/>
    </source>
</evidence>
<keyword evidence="8" id="KW-0238">DNA-binding</keyword>
<keyword evidence="9" id="KW-0234">DNA repair</keyword>
<dbReference type="Proteomes" id="UP000267096">
    <property type="component" value="Unassembled WGS sequence"/>
</dbReference>
<reference evidence="15" key="1">
    <citation type="submission" date="2017-02" db="UniProtKB">
        <authorList>
            <consortium name="WormBaseParasite"/>
        </authorList>
    </citation>
    <scope>IDENTIFICATION</scope>
</reference>
<keyword evidence="10" id="KW-0456">Lyase</keyword>
<dbReference type="FunFam" id="1.10.579.10:FF:000002">
    <property type="entry name" value="Deoxyribodipyrimidine photolyase"/>
    <property type="match status" value="1"/>
</dbReference>
<evidence type="ECO:0000256" key="7">
    <source>
        <dbReference type="ARBA" id="ARBA00022827"/>
    </source>
</evidence>
<evidence type="ECO:0000256" key="6">
    <source>
        <dbReference type="ARBA" id="ARBA00022763"/>
    </source>
</evidence>
<keyword evidence="6" id="KW-0227">DNA damage</keyword>
<dbReference type="WBParaSite" id="ASIM_0000141301-mRNA-1">
    <property type="protein sequence ID" value="ASIM_0000141301-mRNA-1"/>
    <property type="gene ID" value="ASIM_0000141301"/>
</dbReference>
<evidence type="ECO:0000256" key="12">
    <source>
        <dbReference type="ARBA" id="ARBA00033999"/>
    </source>
</evidence>
<sequence length="358" mass="41903">MNELKVKLLCVKEKNYTETLKEVHKLTDNACEVVIDAAYLRNDRDFEDSLNDQLIKSCRRLTRVEANVSVPVNVSSNQQEFGARTLRPKVWQYVKAMMKEKWEDVPTEPCKDWKKLVKADDLKEMDLEAELKKAESECKSDSGLTGGEKAAKKMLDFFITNRLVNYHPGRNVPGSKYQSVLSPYLHFGMLSTIETIKRAKEGKAAKHPIDSFIEELLVRRDLAHNFVYYARKNYDSLDSLPDWAKKTLKEHKNDKREYVYSYEELENAKTHDVYWNAAQLEMIHTNKMHGYMRMYWGKKVIEWTPDYETAYKFLIEQNDKYELDGRDPNGYTGVMWNFGLHDRAHAVIHVFLALICTF</sequence>
<dbReference type="GO" id="GO:0000719">
    <property type="term" value="P:photoreactive repair"/>
    <property type="evidence" value="ECO:0007669"/>
    <property type="project" value="TreeGrafter"/>
</dbReference>
<name>A0A0M3J1L0_ANISI</name>
<dbReference type="Gene3D" id="1.10.579.10">
    <property type="entry name" value="DNA Cyclobutane Dipyrimidine Photolyase, subunit A, domain 3"/>
    <property type="match status" value="1"/>
</dbReference>
<evidence type="ECO:0000313" key="13">
    <source>
        <dbReference type="EMBL" id="VDK18609.1"/>
    </source>
</evidence>
<evidence type="ECO:0000313" key="14">
    <source>
        <dbReference type="Proteomes" id="UP000267096"/>
    </source>
</evidence>
<evidence type="ECO:0000256" key="4">
    <source>
        <dbReference type="ARBA" id="ARBA00014046"/>
    </source>
</evidence>
<accession>A0A0M3J1L0</accession>
<dbReference type="PANTHER" id="PTHR10211">
    <property type="entry name" value="DEOXYRIBODIPYRIMIDINE PHOTOLYASE"/>
    <property type="match status" value="1"/>
</dbReference>
<proteinExistence type="inferred from homology"/>
<evidence type="ECO:0000256" key="8">
    <source>
        <dbReference type="ARBA" id="ARBA00023125"/>
    </source>
</evidence>
<dbReference type="Gene3D" id="1.25.40.80">
    <property type="match status" value="1"/>
</dbReference>
<dbReference type="AlphaFoldDB" id="A0A0M3J1L0"/>
<dbReference type="SUPFAM" id="SSF48173">
    <property type="entry name" value="Cryptochrome/photolyase FAD-binding domain"/>
    <property type="match status" value="1"/>
</dbReference>
<evidence type="ECO:0000256" key="9">
    <source>
        <dbReference type="ARBA" id="ARBA00023204"/>
    </source>
</evidence>
<dbReference type="GO" id="GO:0003904">
    <property type="term" value="F:deoxyribodipyrimidine photo-lyase activity"/>
    <property type="evidence" value="ECO:0007669"/>
    <property type="project" value="UniProtKB-EC"/>
</dbReference>
<keyword evidence="14" id="KW-1185">Reference proteome</keyword>
<evidence type="ECO:0000256" key="1">
    <source>
        <dbReference type="ARBA" id="ARBA00001974"/>
    </source>
</evidence>
<keyword evidence="7" id="KW-0274">FAD</keyword>
<comment type="similarity">
    <text evidence="2">Belongs to the DNA photolyase class-2 family.</text>
</comment>
<dbReference type="InterPro" id="IPR036134">
    <property type="entry name" value="Crypto/Photolyase_FAD-like_sf"/>
</dbReference>
<evidence type="ECO:0000256" key="5">
    <source>
        <dbReference type="ARBA" id="ARBA00022630"/>
    </source>
</evidence>
<evidence type="ECO:0000256" key="11">
    <source>
        <dbReference type="ARBA" id="ARBA00031671"/>
    </source>
</evidence>
<dbReference type="EC" id="4.1.99.3" evidence="3"/>
<reference evidence="13 14" key="2">
    <citation type="submission" date="2018-11" db="EMBL/GenBank/DDBJ databases">
        <authorList>
            <consortium name="Pathogen Informatics"/>
        </authorList>
    </citation>
    <scope>NUCLEOTIDE SEQUENCE [LARGE SCALE GENOMIC DNA]</scope>
</reference>
<comment type="cofactor">
    <cofactor evidence="1">
        <name>FAD</name>
        <dbReference type="ChEBI" id="CHEBI:57692"/>
    </cofactor>
</comment>
<gene>
    <name evidence="13" type="ORF">ASIM_LOCUS1293</name>
</gene>
<dbReference type="GO" id="GO:0003677">
    <property type="term" value="F:DNA binding"/>
    <property type="evidence" value="ECO:0007669"/>
    <property type="project" value="UniProtKB-KW"/>
</dbReference>
<organism evidence="15">
    <name type="scientific">Anisakis simplex</name>
    <name type="common">Herring worm</name>
    <dbReference type="NCBI Taxonomy" id="6269"/>
    <lineage>
        <taxon>Eukaryota</taxon>
        <taxon>Metazoa</taxon>
        <taxon>Ecdysozoa</taxon>
        <taxon>Nematoda</taxon>
        <taxon>Chromadorea</taxon>
        <taxon>Rhabditida</taxon>
        <taxon>Spirurina</taxon>
        <taxon>Ascaridomorpha</taxon>
        <taxon>Ascaridoidea</taxon>
        <taxon>Anisakidae</taxon>
        <taxon>Anisakis</taxon>
        <taxon>Anisakis simplex complex</taxon>
    </lineage>
</organism>
<evidence type="ECO:0000256" key="3">
    <source>
        <dbReference type="ARBA" id="ARBA00013149"/>
    </source>
</evidence>
<dbReference type="EMBL" id="UYRR01001295">
    <property type="protein sequence ID" value="VDK18609.1"/>
    <property type="molecule type" value="Genomic_DNA"/>
</dbReference>
<dbReference type="OrthoDB" id="496749at2759"/>
<evidence type="ECO:0000256" key="10">
    <source>
        <dbReference type="ARBA" id="ARBA00023239"/>
    </source>
</evidence>
<comment type="catalytic activity">
    <reaction evidence="12">
        <text>cyclobutadipyrimidine (in DNA) = 2 pyrimidine residues (in DNA).</text>
        <dbReference type="EC" id="4.1.99.3"/>
    </reaction>
</comment>
<dbReference type="PANTHER" id="PTHR10211:SF0">
    <property type="entry name" value="DEOXYRIBODIPYRIMIDINE PHOTO-LYASE"/>
    <property type="match status" value="1"/>
</dbReference>